<evidence type="ECO:0000256" key="1">
    <source>
        <dbReference type="SAM" id="MobiDB-lite"/>
    </source>
</evidence>
<dbReference type="Proteomes" id="UP000266723">
    <property type="component" value="Unassembled WGS sequence"/>
</dbReference>
<comment type="caution">
    <text evidence="2">The sequence shown here is derived from an EMBL/GenBank/DDBJ whole genome shotgun (WGS) entry which is preliminary data.</text>
</comment>
<proteinExistence type="predicted"/>
<name>A0ABQ7DCL7_BRACR</name>
<evidence type="ECO:0000313" key="2">
    <source>
        <dbReference type="EMBL" id="KAF3569440.1"/>
    </source>
</evidence>
<gene>
    <name evidence="2" type="ORF">DY000_02014243</name>
</gene>
<feature type="compositionally biased region" description="Basic and acidic residues" evidence="1">
    <location>
        <begin position="194"/>
        <end position="206"/>
    </location>
</feature>
<reference evidence="2 3" key="1">
    <citation type="journal article" date="2020" name="BMC Genomics">
        <title>Intraspecific diversification of the crop wild relative Brassica cretica Lam. using demographic model selection.</title>
        <authorList>
            <person name="Kioukis A."/>
            <person name="Michalopoulou V.A."/>
            <person name="Briers L."/>
            <person name="Pirintsos S."/>
            <person name="Studholme D.J."/>
            <person name="Pavlidis P."/>
            <person name="Sarris P.F."/>
        </authorList>
    </citation>
    <scope>NUCLEOTIDE SEQUENCE [LARGE SCALE GENOMIC DNA]</scope>
    <source>
        <strain evidence="3">cv. PFS-1207/04</strain>
    </source>
</reference>
<keyword evidence="3" id="KW-1185">Reference proteome</keyword>
<evidence type="ECO:0000313" key="3">
    <source>
        <dbReference type="Proteomes" id="UP000266723"/>
    </source>
</evidence>
<sequence>MISAELPVSTNILATSIFCIVSSTTRRSLRGLIGSIIALSLKEMMLLPIYVLLQVKIGPHSIVELGFVYEILDEYGVKLTVVVYTRAMYFIREKSSHGFYYKAPMLTLIDTKRRIDPARLGKGHDVPATRVGPTCQMGELDGLIGPSRPFGELDGVVDPTRPFGELDCSSFQPRFANPTVPDRLTEPCTGSTRTDSRARPTLGHEESEDNHAFSLLGCLVHPDERTLDLASVFDPLMDFTQPNFSKARILKLSEDLTRIWTHSVREEHPAVRTDRPAFVHLFTAMPTSSPDELGQTNPCFLVSHIQATTEFGNISSLSATVVRPFIPSVLFQEFISIPIQTSDPI</sequence>
<organism evidence="2 3">
    <name type="scientific">Brassica cretica</name>
    <name type="common">Mustard</name>
    <dbReference type="NCBI Taxonomy" id="69181"/>
    <lineage>
        <taxon>Eukaryota</taxon>
        <taxon>Viridiplantae</taxon>
        <taxon>Streptophyta</taxon>
        <taxon>Embryophyta</taxon>
        <taxon>Tracheophyta</taxon>
        <taxon>Spermatophyta</taxon>
        <taxon>Magnoliopsida</taxon>
        <taxon>eudicotyledons</taxon>
        <taxon>Gunneridae</taxon>
        <taxon>Pentapetalae</taxon>
        <taxon>rosids</taxon>
        <taxon>malvids</taxon>
        <taxon>Brassicales</taxon>
        <taxon>Brassicaceae</taxon>
        <taxon>Brassiceae</taxon>
        <taxon>Brassica</taxon>
    </lineage>
</organism>
<protein>
    <submittedName>
        <fullName evidence="2">Uncharacterized protein</fullName>
    </submittedName>
</protein>
<dbReference type="EMBL" id="QGKV02000759">
    <property type="protein sequence ID" value="KAF3569440.1"/>
    <property type="molecule type" value="Genomic_DNA"/>
</dbReference>
<accession>A0ABQ7DCL7</accession>
<feature type="region of interest" description="Disordered" evidence="1">
    <location>
        <begin position="179"/>
        <end position="206"/>
    </location>
</feature>